<evidence type="ECO:0000256" key="1">
    <source>
        <dbReference type="SAM" id="Phobius"/>
    </source>
</evidence>
<gene>
    <name evidence="3" type="ORF">DCO17_03520</name>
</gene>
<keyword evidence="1" id="KW-0812">Transmembrane</keyword>
<feature type="transmembrane region" description="Helical" evidence="1">
    <location>
        <begin position="28"/>
        <end position="47"/>
    </location>
</feature>
<keyword evidence="1" id="KW-0472">Membrane</keyword>
<proteinExistence type="predicted"/>
<dbReference type="AlphaFoldDB" id="A0A6M9PUP6"/>
<accession>A0A6M9PUP6</accession>
<dbReference type="Pfam" id="PF04982">
    <property type="entry name" value="TM_HPP"/>
    <property type="match status" value="1"/>
</dbReference>
<feature type="transmembrane region" description="Helical" evidence="1">
    <location>
        <begin position="121"/>
        <end position="142"/>
    </location>
</feature>
<keyword evidence="1" id="KW-1133">Transmembrane helix</keyword>
<dbReference type="InterPro" id="IPR058581">
    <property type="entry name" value="TM_HPP"/>
</dbReference>
<dbReference type="KEGG" id="ptrp:DCO17_03520"/>
<evidence type="ECO:0000313" key="4">
    <source>
        <dbReference type="Proteomes" id="UP000503312"/>
    </source>
</evidence>
<protein>
    <recommendedName>
        <fullName evidence="2">HPP transmembrane region domain-containing protein</fullName>
    </recommendedName>
</protein>
<feature type="transmembrane region" description="Helical" evidence="1">
    <location>
        <begin position="59"/>
        <end position="77"/>
    </location>
</feature>
<evidence type="ECO:0000259" key="2">
    <source>
        <dbReference type="Pfam" id="PF04982"/>
    </source>
</evidence>
<organism evidence="3 4">
    <name type="scientific">Polynucleobacter tropicus</name>
    <dbReference type="NCBI Taxonomy" id="1743174"/>
    <lineage>
        <taxon>Bacteria</taxon>
        <taxon>Pseudomonadati</taxon>
        <taxon>Pseudomonadota</taxon>
        <taxon>Betaproteobacteria</taxon>
        <taxon>Burkholderiales</taxon>
        <taxon>Burkholderiaceae</taxon>
        <taxon>Polynucleobacter</taxon>
    </lineage>
</organism>
<feature type="transmembrane region" description="Helical" evidence="1">
    <location>
        <begin position="89"/>
        <end position="114"/>
    </location>
</feature>
<evidence type="ECO:0000313" key="3">
    <source>
        <dbReference type="EMBL" id="QKM64389.1"/>
    </source>
</evidence>
<feature type="domain" description="HPP transmembrane region" evidence="2">
    <location>
        <begin position="21"/>
        <end position="168"/>
    </location>
</feature>
<name>A0A6M9PUP6_9BURK</name>
<keyword evidence="4" id="KW-1185">Reference proteome</keyword>
<dbReference type="Proteomes" id="UP000503312">
    <property type="component" value="Chromosome"/>
</dbReference>
<sequence>MLQKFIAKLNSYLDRIAPGQPVVQWRRALVISAGVGIAVLAIEFMNLAYGTLGVSESMVLAVFGVTALLIFLFPNSMMYSPLTILEANLFASFVALTCVYIMPIPILGLIICMLCTTLGLYLLNCIHPPAFFLGVVIVMAGVDSLDFAFYPLMVDSLLLSLASYLYRSYLNR</sequence>
<reference evidence="3 4" key="1">
    <citation type="submission" date="2018-04" db="EMBL/GenBank/DDBJ databases">
        <title>Polynucleobacter sp. UH21B genome.</title>
        <authorList>
            <person name="Hahn M.W."/>
        </authorList>
    </citation>
    <scope>NUCLEOTIDE SEQUENCE [LARGE SCALE GENOMIC DNA]</scope>
    <source>
        <strain evidence="3 4">MWH-UH21B</strain>
    </source>
</reference>
<dbReference type="RefSeq" id="WP_173955432.1">
    <property type="nucleotide sequence ID" value="NZ_CP028942.1"/>
</dbReference>
<feature type="transmembrane region" description="Helical" evidence="1">
    <location>
        <begin position="148"/>
        <end position="166"/>
    </location>
</feature>
<dbReference type="EMBL" id="CP028942">
    <property type="protein sequence ID" value="QKM64389.1"/>
    <property type="molecule type" value="Genomic_DNA"/>
</dbReference>